<accession>L7KIT3</accession>
<dbReference type="InterPro" id="IPR019662">
    <property type="entry name" value="DUF2516"/>
</dbReference>
<keyword evidence="1" id="KW-0472">Membrane</keyword>
<keyword evidence="1" id="KW-1133">Transmembrane helix</keyword>
<dbReference type="OrthoDB" id="5191769at2"/>
<evidence type="ECO:0000256" key="1">
    <source>
        <dbReference type="SAM" id="Phobius"/>
    </source>
</evidence>
<comment type="caution">
    <text evidence="2">The sequence shown here is derived from an EMBL/GenBank/DDBJ whole genome shotgun (WGS) entry which is preliminary data.</text>
</comment>
<keyword evidence="1" id="KW-0812">Transmembrane</keyword>
<proteinExistence type="predicted"/>
<sequence length="106" mass="11752">MNFVSFMAAGQNLILWVLTIVAGVAAVVSLVHASIQRSDAFPAVDRQSKLIWVLILAAATLFIWFFQAPSLFYLIGVVAVLVYIVDVRPRVDSIQGKSWFRKVGRS</sequence>
<reference evidence="2 3" key="1">
    <citation type="submission" date="2012-12" db="EMBL/GenBank/DDBJ databases">
        <title>Whole genome shotgun sequence of Gordonia aichiensis NBRC 108223.</title>
        <authorList>
            <person name="Isaki-Nakamura S."/>
            <person name="Hosoyama A."/>
            <person name="Tsuchikane K."/>
            <person name="Ando Y."/>
            <person name="Baba S."/>
            <person name="Ohji S."/>
            <person name="Hamada M."/>
            <person name="Tamura T."/>
            <person name="Yamazoe A."/>
            <person name="Yamazaki S."/>
            <person name="Fujita N."/>
        </authorList>
    </citation>
    <scope>NUCLEOTIDE SEQUENCE [LARGE SCALE GENOMIC DNA]</scope>
    <source>
        <strain evidence="2 3">NBRC 108223</strain>
    </source>
</reference>
<dbReference type="EMBL" id="BANR01000004">
    <property type="protein sequence ID" value="GAC47877.1"/>
    <property type="molecule type" value="Genomic_DNA"/>
</dbReference>
<dbReference type="STRING" id="1220583.GOACH_04_02740"/>
<name>L7KIT3_9ACTN</name>
<organism evidence="2 3">
    <name type="scientific">Gordonia aichiensis NBRC 108223</name>
    <dbReference type="NCBI Taxonomy" id="1220583"/>
    <lineage>
        <taxon>Bacteria</taxon>
        <taxon>Bacillati</taxon>
        <taxon>Actinomycetota</taxon>
        <taxon>Actinomycetes</taxon>
        <taxon>Mycobacteriales</taxon>
        <taxon>Gordoniaceae</taxon>
        <taxon>Gordonia</taxon>
    </lineage>
</organism>
<dbReference type="RefSeq" id="WP_005172079.1">
    <property type="nucleotide sequence ID" value="NZ_BANR01000004.1"/>
</dbReference>
<keyword evidence="3" id="KW-1185">Reference proteome</keyword>
<feature type="transmembrane region" description="Helical" evidence="1">
    <location>
        <begin position="13"/>
        <end position="35"/>
    </location>
</feature>
<dbReference type="AlphaFoldDB" id="L7KIT3"/>
<evidence type="ECO:0000313" key="3">
    <source>
        <dbReference type="Proteomes" id="UP000010988"/>
    </source>
</evidence>
<protein>
    <recommendedName>
        <fullName evidence="4">DUF2516 family protein</fullName>
    </recommendedName>
</protein>
<dbReference type="eggNOG" id="ENOG502ZWTE">
    <property type="taxonomic scope" value="Bacteria"/>
</dbReference>
<evidence type="ECO:0008006" key="4">
    <source>
        <dbReference type="Google" id="ProtNLM"/>
    </source>
</evidence>
<feature type="transmembrane region" description="Helical" evidence="1">
    <location>
        <begin position="47"/>
        <end position="65"/>
    </location>
</feature>
<evidence type="ECO:0000313" key="2">
    <source>
        <dbReference type="EMBL" id="GAC47877.1"/>
    </source>
</evidence>
<gene>
    <name evidence="2" type="ORF">GOACH_04_02740</name>
</gene>
<dbReference type="Proteomes" id="UP000010988">
    <property type="component" value="Unassembled WGS sequence"/>
</dbReference>
<dbReference type="Pfam" id="PF10724">
    <property type="entry name" value="DUF2516"/>
    <property type="match status" value="1"/>
</dbReference>